<dbReference type="EMBL" id="RWGY01000013">
    <property type="protein sequence ID" value="TVU23535.1"/>
    <property type="molecule type" value="Genomic_DNA"/>
</dbReference>
<evidence type="ECO:0000313" key="4">
    <source>
        <dbReference type="Proteomes" id="UP000324897"/>
    </source>
</evidence>
<name>A0A5J9UJH0_9POAL</name>
<dbReference type="Proteomes" id="UP000324897">
    <property type="component" value="Chromosome 2"/>
</dbReference>
<dbReference type="Gramene" id="TVU23535">
    <property type="protein sequence ID" value="TVU23535"/>
    <property type="gene ID" value="EJB05_25909"/>
</dbReference>
<dbReference type="EMBL" id="RWGY01000013">
    <property type="protein sequence ID" value="TVU23536.1"/>
    <property type="molecule type" value="Genomic_DNA"/>
</dbReference>
<evidence type="ECO:0000256" key="1">
    <source>
        <dbReference type="SAM" id="MobiDB-lite"/>
    </source>
</evidence>
<evidence type="ECO:0000313" key="3">
    <source>
        <dbReference type="EMBL" id="TVU23536.1"/>
    </source>
</evidence>
<feature type="region of interest" description="Disordered" evidence="1">
    <location>
        <begin position="25"/>
        <end position="51"/>
    </location>
</feature>
<dbReference type="AlphaFoldDB" id="A0A5J9UJH0"/>
<organism evidence="2 4">
    <name type="scientific">Eragrostis curvula</name>
    <name type="common">weeping love grass</name>
    <dbReference type="NCBI Taxonomy" id="38414"/>
    <lineage>
        <taxon>Eukaryota</taxon>
        <taxon>Viridiplantae</taxon>
        <taxon>Streptophyta</taxon>
        <taxon>Embryophyta</taxon>
        <taxon>Tracheophyta</taxon>
        <taxon>Spermatophyta</taxon>
        <taxon>Magnoliopsida</taxon>
        <taxon>Liliopsida</taxon>
        <taxon>Poales</taxon>
        <taxon>Poaceae</taxon>
        <taxon>PACMAD clade</taxon>
        <taxon>Chloridoideae</taxon>
        <taxon>Eragrostideae</taxon>
        <taxon>Eragrostidinae</taxon>
        <taxon>Eragrostis</taxon>
    </lineage>
</organism>
<keyword evidence="4" id="KW-1185">Reference proteome</keyword>
<protein>
    <submittedName>
        <fullName evidence="2">Uncharacterized protein</fullName>
    </submittedName>
</protein>
<sequence>MDKKMQETTDLLICPLALQRTMYLKDGTSPTRLPRRENDDSSGHSPGLPASGPYGELNSFCGRVPYAGPLFSATTCAGRRKEALTTQSCCSALERTSCRSPSFFSVVCP</sequence>
<reference evidence="2 4" key="1">
    <citation type="journal article" date="2019" name="Sci. Rep.">
        <title>A high-quality genome of Eragrostis curvula grass provides insights into Poaceae evolution and supports new strategies to enhance forage quality.</title>
        <authorList>
            <person name="Carballo J."/>
            <person name="Santos B.A.C.M."/>
            <person name="Zappacosta D."/>
            <person name="Garbus I."/>
            <person name="Selva J.P."/>
            <person name="Gallo C.A."/>
            <person name="Diaz A."/>
            <person name="Albertini E."/>
            <person name="Caccamo M."/>
            <person name="Echenique V."/>
        </authorList>
    </citation>
    <scope>NUCLEOTIDE SEQUENCE [LARGE SCALE GENOMIC DNA]</scope>
    <source>
        <strain evidence="4">cv. Victoria</strain>
        <tissue evidence="2">Leaf</tissue>
    </source>
</reference>
<accession>A0A5J9UJH0</accession>
<comment type="caution">
    <text evidence="2">The sequence shown here is derived from an EMBL/GenBank/DDBJ whole genome shotgun (WGS) entry which is preliminary data.</text>
</comment>
<evidence type="ECO:0000313" key="2">
    <source>
        <dbReference type="EMBL" id="TVU23535.1"/>
    </source>
</evidence>
<proteinExistence type="predicted"/>
<dbReference type="Gramene" id="TVU23536">
    <property type="protein sequence ID" value="TVU23536"/>
    <property type="gene ID" value="EJB05_25910"/>
</dbReference>
<gene>
    <name evidence="2" type="ORF">EJB05_25909</name>
    <name evidence="3" type="ORF">EJB05_25910</name>
</gene>